<evidence type="ECO:0000256" key="3">
    <source>
        <dbReference type="ARBA" id="ARBA00022448"/>
    </source>
</evidence>
<name>H3KF27_9BURK</name>
<dbReference type="GO" id="GO:0033214">
    <property type="term" value="P:siderophore-iron import into cell"/>
    <property type="evidence" value="ECO:0007669"/>
    <property type="project" value="TreeGrafter"/>
</dbReference>
<dbReference type="STRING" id="762967.HMPREF9440_01344"/>
<dbReference type="Proteomes" id="UP000004956">
    <property type="component" value="Unassembled WGS sequence"/>
</dbReference>
<reference evidence="9 10" key="1">
    <citation type="submission" date="2011-11" db="EMBL/GenBank/DDBJ databases">
        <authorList>
            <person name="Weinstock G."/>
            <person name="Sodergren E."/>
            <person name="Clifton S."/>
            <person name="Fulton L."/>
            <person name="Fulton B."/>
            <person name="Courtney L."/>
            <person name="Fronick C."/>
            <person name="Harrison M."/>
            <person name="Strong C."/>
            <person name="Farmer C."/>
            <person name="Delahaunty K."/>
            <person name="Markovic C."/>
            <person name="Hall O."/>
            <person name="Minx P."/>
            <person name="Tomlinson C."/>
            <person name="Mitreva M."/>
            <person name="Hou S."/>
            <person name="Chen J."/>
            <person name="Wollam A."/>
            <person name="Pepin K.H."/>
            <person name="Johnson M."/>
            <person name="Bhonagiri V."/>
            <person name="Zhang X."/>
            <person name="Suruliraj S."/>
            <person name="Warren W."/>
            <person name="Chinwalla A."/>
            <person name="Mardis E.R."/>
            <person name="Wilson R.K."/>
        </authorList>
    </citation>
    <scope>NUCLEOTIDE SEQUENCE [LARGE SCALE GENOMIC DNA]</scope>
    <source>
        <strain evidence="9 10">YIT 11816</strain>
    </source>
</reference>
<dbReference type="CDD" id="cd06550">
    <property type="entry name" value="TM_ABC_iron-siderophores_like"/>
    <property type="match status" value="1"/>
</dbReference>
<dbReference type="Pfam" id="PF01032">
    <property type="entry name" value="FecCD"/>
    <property type="match status" value="1"/>
</dbReference>
<dbReference type="EMBL" id="AFBQ01000186">
    <property type="protein sequence ID" value="EHY31282.1"/>
    <property type="molecule type" value="Genomic_DNA"/>
</dbReference>
<dbReference type="RefSeq" id="WP_008542250.1">
    <property type="nucleotide sequence ID" value="NZ_JH604960.1"/>
</dbReference>
<feature type="transmembrane region" description="Helical" evidence="8">
    <location>
        <begin position="130"/>
        <end position="159"/>
    </location>
</feature>
<dbReference type="FunFam" id="1.10.3470.10:FF:000001">
    <property type="entry name" value="Vitamin B12 ABC transporter permease BtuC"/>
    <property type="match status" value="1"/>
</dbReference>
<evidence type="ECO:0000256" key="1">
    <source>
        <dbReference type="ARBA" id="ARBA00004651"/>
    </source>
</evidence>
<evidence type="ECO:0000256" key="6">
    <source>
        <dbReference type="ARBA" id="ARBA00022989"/>
    </source>
</evidence>
<evidence type="ECO:0000256" key="8">
    <source>
        <dbReference type="SAM" id="Phobius"/>
    </source>
</evidence>
<evidence type="ECO:0000256" key="2">
    <source>
        <dbReference type="ARBA" id="ARBA00007935"/>
    </source>
</evidence>
<comment type="caution">
    <text evidence="9">The sequence shown here is derived from an EMBL/GenBank/DDBJ whole genome shotgun (WGS) entry which is preliminary data.</text>
</comment>
<feature type="transmembrane region" description="Helical" evidence="8">
    <location>
        <begin position="32"/>
        <end position="53"/>
    </location>
</feature>
<feature type="transmembrane region" description="Helical" evidence="8">
    <location>
        <begin position="171"/>
        <end position="196"/>
    </location>
</feature>
<keyword evidence="4" id="KW-1003">Cell membrane</keyword>
<organism evidence="9 10">
    <name type="scientific">Sutterella parvirubra YIT 11816</name>
    <dbReference type="NCBI Taxonomy" id="762967"/>
    <lineage>
        <taxon>Bacteria</taxon>
        <taxon>Pseudomonadati</taxon>
        <taxon>Pseudomonadota</taxon>
        <taxon>Betaproteobacteria</taxon>
        <taxon>Burkholderiales</taxon>
        <taxon>Sutterellaceae</taxon>
        <taxon>Sutterella</taxon>
    </lineage>
</organism>
<evidence type="ECO:0000256" key="7">
    <source>
        <dbReference type="ARBA" id="ARBA00023136"/>
    </source>
</evidence>
<feature type="transmembrane region" description="Helical" evidence="8">
    <location>
        <begin position="216"/>
        <end position="238"/>
    </location>
</feature>
<dbReference type="InterPro" id="IPR000522">
    <property type="entry name" value="ABC_transptr_permease_BtuC"/>
</dbReference>
<gene>
    <name evidence="9" type="ORF">HMPREF9440_01344</name>
</gene>
<keyword evidence="6 8" id="KW-1133">Transmembrane helix</keyword>
<comment type="similarity">
    <text evidence="2">Belongs to the binding-protein-dependent transport system permease family. FecCD subfamily.</text>
</comment>
<evidence type="ECO:0000313" key="9">
    <source>
        <dbReference type="EMBL" id="EHY31282.1"/>
    </source>
</evidence>
<accession>H3KF27</accession>
<feature type="transmembrane region" description="Helical" evidence="8">
    <location>
        <begin position="333"/>
        <end position="351"/>
    </location>
</feature>
<dbReference type="OrthoDB" id="9782305at2"/>
<dbReference type="PANTHER" id="PTHR30472:SF70">
    <property type="entry name" value="MOLYBDATE IMPORT SYSTEM PERMEASE PROTEIN MOLB"/>
    <property type="match status" value="1"/>
</dbReference>
<dbReference type="PATRIC" id="fig|762967.3.peg.1055"/>
<comment type="subcellular location">
    <subcellularLocation>
        <location evidence="1">Cell membrane</location>
        <topology evidence="1">Multi-pass membrane protein</topology>
    </subcellularLocation>
</comment>
<keyword evidence="3" id="KW-0813">Transport</keyword>
<keyword evidence="5 8" id="KW-0812">Transmembrane</keyword>
<dbReference type="GO" id="GO:0005886">
    <property type="term" value="C:plasma membrane"/>
    <property type="evidence" value="ECO:0007669"/>
    <property type="project" value="UniProtKB-SubCell"/>
</dbReference>
<evidence type="ECO:0000256" key="4">
    <source>
        <dbReference type="ARBA" id="ARBA00022475"/>
    </source>
</evidence>
<feature type="transmembrane region" description="Helical" evidence="8">
    <location>
        <begin position="264"/>
        <end position="286"/>
    </location>
</feature>
<keyword evidence="7 8" id="KW-0472">Membrane</keyword>
<dbReference type="AlphaFoldDB" id="H3KF27"/>
<evidence type="ECO:0000256" key="5">
    <source>
        <dbReference type="ARBA" id="ARBA00022692"/>
    </source>
</evidence>
<proteinExistence type="inferred from homology"/>
<sequence>MTTADSSANSSSAPARTLSASALRDRLARGRFLRAMAVLALVTIAASVAALAVGRFPIGAEKLFAALSPWDDAGRMIENVVWNVRAPRVVLALLAGAGLAMAGAAFQALFSNPLAAPDTLGVATGASFGAVLGILLSAGALLVQSLALVFGLAAVALVMLIARRRDGGTPILMIVLSGIVVGSFFTALVSLVKFVADPQDVLPAVTFWLMGSLTGASFSTLAAGFPMAALGAAVLLLLRWRLNAAALPEDEAKSLGIPVGRIRAAVILGATMLTASVVSMCGLIGWVGLLVPHAVRMAAGADNRRVLPASALAGALFMLLVDTAARTMTAGEVPVSILTALVGAPFFIHLLRRTGGLTG</sequence>
<dbReference type="HOGENOM" id="CLU_013016_0_2_4"/>
<dbReference type="PANTHER" id="PTHR30472">
    <property type="entry name" value="FERRIC ENTEROBACTIN TRANSPORT SYSTEM PERMEASE PROTEIN"/>
    <property type="match status" value="1"/>
</dbReference>
<dbReference type="SUPFAM" id="SSF81345">
    <property type="entry name" value="ABC transporter involved in vitamin B12 uptake, BtuC"/>
    <property type="match status" value="1"/>
</dbReference>
<keyword evidence="10" id="KW-1185">Reference proteome</keyword>
<dbReference type="GO" id="GO:0022857">
    <property type="term" value="F:transmembrane transporter activity"/>
    <property type="evidence" value="ECO:0007669"/>
    <property type="project" value="InterPro"/>
</dbReference>
<dbReference type="Gene3D" id="1.10.3470.10">
    <property type="entry name" value="ABC transporter involved in vitamin B12 uptake, BtuC"/>
    <property type="match status" value="1"/>
</dbReference>
<evidence type="ECO:0000313" key="10">
    <source>
        <dbReference type="Proteomes" id="UP000004956"/>
    </source>
</evidence>
<protein>
    <submittedName>
        <fullName evidence="9">Iron chelate uptake ABC transporter, FeCT family, permease protein</fullName>
    </submittedName>
</protein>
<dbReference type="InterPro" id="IPR037294">
    <property type="entry name" value="ABC_BtuC-like"/>
</dbReference>
<feature type="transmembrane region" description="Helical" evidence="8">
    <location>
        <begin position="89"/>
        <end position="110"/>
    </location>
</feature>